<feature type="signal peptide" evidence="1">
    <location>
        <begin position="1"/>
        <end position="19"/>
    </location>
</feature>
<evidence type="ECO:0008006" key="4">
    <source>
        <dbReference type="Google" id="ProtNLM"/>
    </source>
</evidence>
<feature type="non-terminal residue" evidence="2">
    <location>
        <position position="594"/>
    </location>
</feature>
<proteinExistence type="predicted"/>
<dbReference type="EMBL" id="SNRW01003184">
    <property type="protein sequence ID" value="KAA6390548.1"/>
    <property type="molecule type" value="Genomic_DNA"/>
</dbReference>
<feature type="chain" id="PRO_5023844403" description="EGF-like domain-containing protein" evidence="1">
    <location>
        <begin position="20"/>
        <end position="594"/>
    </location>
</feature>
<evidence type="ECO:0000313" key="2">
    <source>
        <dbReference type="EMBL" id="KAA6390548.1"/>
    </source>
</evidence>
<dbReference type="AlphaFoldDB" id="A0A5J4W6T1"/>
<comment type="caution">
    <text evidence="2">The sequence shown here is derived from an EMBL/GenBank/DDBJ whole genome shotgun (WGS) entry which is preliminary data.</text>
</comment>
<keyword evidence="1" id="KW-0732">Signal</keyword>
<organism evidence="2 3">
    <name type="scientific">Streblomastix strix</name>
    <dbReference type="NCBI Taxonomy" id="222440"/>
    <lineage>
        <taxon>Eukaryota</taxon>
        <taxon>Metamonada</taxon>
        <taxon>Preaxostyla</taxon>
        <taxon>Oxymonadida</taxon>
        <taxon>Streblomastigidae</taxon>
        <taxon>Streblomastix</taxon>
    </lineage>
</organism>
<sequence>MFHTQIFFLLLLSLSVAFGENSSLSNSESSSHHNSAHTFPNEFIHATSHIQSNAPCRLNVSQYNTGSNPKTVTSALQSSCSDGYEISLLDSIHYEYVTINKTKNIPQTADQAKKKVIDFFKGSSSTYRNSIYYSFVIDGKVDTNGYIDLEIAQEYCKSKTELTLDCICDTYSVSYPLAFCLRDKLCITDLIHQPIDECPCQSTADPRANDTCPAYCIRGYVTSDCICDTNLSSYPVESYCPCLATGDPRAGGVCPAYCVKGQVTSECVCDYYIPDFTIAQCQTEKKCKFDLADQTNTTCPCLTTGDPRAGYGQCPAYCTAKDQPSQSCICDSNPSAQYPPQTCQSEKKCTQSSNSTVTKDSCTCSGSNYPTGCKCPTDSSQLNGIPQNRCECLKTGDPRANGICPAYCIKGQVTANCECDINSTTYPLSNCQKEKLCVTDLINQPNTTCPCLPTGDPRAGKGQCPSYCIKDQVNESCICDTNIPGYTVAQCQIEYQCKYNLASQTNATCPCLSTSDPRAGYGQCPAYCTSKDYPSQSCVCDSNPNASYPYSTCQSEKKCNVSSSSTVTKDSCTCSGSNHPTGCRCPSETTQLTG</sequence>
<gene>
    <name evidence="2" type="ORF">EZS28_013927</name>
</gene>
<evidence type="ECO:0000256" key="1">
    <source>
        <dbReference type="SAM" id="SignalP"/>
    </source>
</evidence>
<dbReference type="Proteomes" id="UP000324800">
    <property type="component" value="Unassembled WGS sequence"/>
</dbReference>
<reference evidence="2 3" key="1">
    <citation type="submission" date="2019-03" db="EMBL/GenBank/DDBJ databases">
        <title>Single cell metagenomics reveals metabolic interactions within the superorganism composed of flagellate Streblomastix strix and complex community of Bacteroidetes bacteria on its surface.</title>
        <authorList>
            <person name="Treitli S.C."/>
            <person name="Kolisko M."/>
            <person name="Husnik F."/>
            <person name="Keeling P."/>
            <person name="Hampl V."/>
        </authorList>
    </citation>
    <scope>NUCLEOTIDE SEQUENCE [LARGE SCALE GENOMIC DNA]</scope>
    <source>
        <strain evidence="2">ST1C</strain>
    </source>
</reference>
<name>A0A5J4W6T1_9EUKA</name>
<accession>A0A5J4W6T1</accession>
<evidence type="ECO:0000313" key="3">
    <source>
        <dbReference type="Proteomes" id="UP000324800"/>
    </source>
</evidence>
<protein>
    <recommendedName>
        <fullName evidence="4">EGF-like domain-containing protein</fullName>
    </recommendedName>
</protein>